<name>A0A918P3B6_9ACTN</name>
<organism evidence="2 3">
    <name type="scientific">Streptomyces minutiscleroticus</name>
    <dbReference type="NCBI Taxonomy" id="68238"/>
    <lineage>
        <taxon>Bacteria</taxon>
        <taxon>Bacillati</taxon>
        <taxon>Actinomycetota</taxon>
        <taxon>Actinomycetes</taxon>
        <taxon>Kitasatosporales</taxon>
        <taxon>Streptomycetaceae</taxon>
        <taxon>Streptomyces</taxon>
    </lineage>
</organism>
<gene>
    <name evidence="2" type="ORF">GCM10010358_79570</name>
</gene>
<dbReference type="Pfam" id="PF02534">
    <property type="entry name" value="T4SS-DNA_transf"/>
    <property type="match status" value="1"/>
</dbReference>
<evidence type="ECO:0000256" key="1">
    <source>
        <dbReference type="SAM" id="MobiDB-lite"/>
    </source>
</evidence>
<evidence type="ECO:0000313" key="2">
    <source>
        <dbReference type="EMBL" id="GGY15774.1"/>
    </source>
</evidence>
<dbReference type="Proteomes" id="UP000619244">
    <property type="component" value="Unassembled WGS sequence"/>
</dbReference>
<sequence>MGIVVLTVWHDLSQLRDRLGVQKANTVLSASGLRMLLPGCGDLETLRYFSGLYGRTETLRTSHGRSRGESSTTTSPTETDLAPVHSLQQLKEFTAIAQYSNQPPIKVRMRLTFRDRDLKRLLAVPRPTAGSGLLKPDKAAAPAAVEEAGGP</sequence>
<dbReference type="InterPro" id="IPR027417">
    <property type="entry name" value="P-loop_NTPase"/>
</dbReference>
<dbReference type="AlphaFoldDB" id="A0A918P3B6"/>
<evidence type="ECO:0000313" key="3">
    <source>
        <dbReference type="Proteomes" id="UP000619244"/>
    </source>
</evidence>
<dbReference type="GO" id="GO:0016020">
    <property type="term" value="C:membrane"/>
    <property type="evidence" value="ECO:0007669"/>
    <property type="project" value="InterPro"/>
</dbReference>
<dbReference type="EMBL" id="BMVU01000103">
    <property type="protein sequence ID" value="GGY15774.1"/>
    <property type="molecule type" value="Genomic_DNA"/>
</dbReference>
<keyword evidence="3" id="KW-1185">Reference proteome</keyword>
<protein>
    <submittedName>
        <fullName evidence="2">Uncharacterized protein</fullName>
    </submittedName>
</protein>
<feature type="region of interest" description="Disordered" evidence="1">
    <location>
        <begin position="125"/>
        <end position="151"/>
    </location>
</feature>
<dbReference type="Gene3D" id="3.40.50.300">
    <property type="entry name" value="P-loop containing nucleotide triphosphate hydrolases"/>
    <property type="match status" value="1"/>
</dbReference>
<proteinExistence type="predicted"/>
<comment type="caution">
    <text evidence="2">The sequence shown here is derived from an EMBL/GenBank/DDBJ whole genome shotgun (WGS) entry which is preliminary data.</text>
</comment>
<reference evidence="2" key="1">
    <citation type="journal article" date="2014" name="Int. J. Syst. Evol. Microbiol.">
        <title>Complete genome sequence of Corynebacterium casei LMG S-19264T (=DSM 44701T), isolated from a smear-ripened cheese.</title>
        <authorList>
            <consortium name="US DOE Joint Genome Institute (JGI-PGF)"/>
            <person name="Walter F."/>
            <person name="Albersmeier A."/>
            <person name="Kalinowski J."/>
            <person name="Ruckert C."/>
        </authorList>
    </citation>
    <scope>NUCLEOTIDE SEQUENCE</scope>
    <source>
        <strain evidence="2">JCM 4790</strain>
    </source>
</reference>
<accession>A0A918P3B6</accession>
<dbReference type="InterPro" id="IPR003688">
    <property type="entry name" value="TraG/VirD4"/>
</dbReference>
<feature type="compositionally biased region" description="Low complexity" evidence="1">
    <location>
        <begin position="139"/>
        <end position="151"/>
    </location>
</feature>
<dbReference type="SUPFAM" id="SSF52540">
    <property type="entry name" value="P-loop containing nucleoside triphosphate hydrolases"/>
    <property type="match status" value="1"/>
</dbReference>
<feature type="compositionally biased region" description="Low complexity" evidence="1">
    <location>
        <begin position="69"/>
        <end position="79"/>
    </location>
</feature>
<feature type="region of interest" description="Disordered" evidence="1">
    <location>
        <begin position="59"/>
        <end position="82"/>
    </location>
</feature>
<reference evidence="2" key="2">
    <citation type="submission" date="2020-09" db="EMBL/GenBank/DDBJ databases">
        <authorList>
            <person name="Sun Q."/>
            <person name="Ohkuma M."/>
        </authorList>
    </citation>
    <scope>NUCLEOTIDE SEQUENCE</scope>
    <source>
        <strain evidence="2">JCM 4790</strain>
    </source>
</reference>